<dbReference type="PANTHER" id="PTHR24559:SF444">
    <property type="entry name" value="REVERSE TRANSCRIPTASE DOMAIN-CONTAINING PROTEIN"/>
    <property type="match status" value="1"/>
</dbReference>
<keyword evidence="2" id="KW-1185">Reference proteome</keyword>
<accession>A0A329R7Y3</accession>
<reference evidence="1 2" key="1">
    <citation type="submission" date="2018-01" db="EMBL/GenBank/DDBJ databases">
        <title>Draft genome of the strawberry crown rot pathogen Phytophthora cactorum.</title>
        <authorList>
            <person name="Armitage A.D."/>
            <person name="Lysoe E."/>
            <person name="Nellist C.F."/>
            <person name="Harrison R.J."/>
            <person name="Brurberg M.B."/>
        </authorList>
    </citation>
    <scope>NUCLEOTIDE SEQUENCE [LARGE SCALE GENOMIC DNA]</scope>
    <source>
        <strain evidence="1 2">10300</strain>
    </source>
</reference>
<evidence type="ECO:0000313" key="2">
    <source>
        <dbReference type="Proteomes" id="UP000251314"/>
    </source>
</evidence>
<dbReference type="EMBL" id="MJFZ01002752">
    <property type="protein sequence ID" value="RAW20520.1"/>
    <property type="molecule type" value="Genomic_DNA"/>
</dbReference>
<comment type="caution">
    <text evidence="1">The sequence shown here is derived from an EMBL/GenBank/DDBJ whole genome shotgun (WGS) entry which is preliminary data.</text>
</comment>
<protein>
    <submittedName>
        <fullName evidence="1">Uncharacterized protein</fullName>
    </submittedName>
</protein>
<dbReference type="OrthoDB" id="6932368at2759"/>
<dbReference type="InterPro" id="IPR053134">
    <property type="entry name" value="RNA-dir_DNA_polymerase"/>
</dbReference>
<gene>
    <name evidence="1" type="ORF">PC110_g23038</name>
</gene>
<sequence length="88" mass="9800">MTKTCPKDQVKAIDEFFESRRKAGHVRESTSPHSSPTFCVKKAIGRWRIVHAFNKLNDATIPAQTPIPRKGMVLDAMSGSEIFSAIDL</sequence>
<name>A0A329R7Y3_9STRA</name>
<dbReference type="Gene3D" id="3.10.10.10">
    <property type="entry name" value="HIV Type 1 Reverse Transcriptase, subunit A, domain 1"/>
    <property type="match status" value="1"/>
</dbReference>
<dbReference type="SUPFAM" id="SSF56672">
    <property type="entry name" value="DNA/RNA polymerases"/>
    <property type="match status" value="1"/>
</dbReference>
<feature type="non-terminal residue" evidence="1">
    <location>
        <position position="88"/>
    </location>
</feature>
<dbReference type="InterPro" id="IPR043502">
    <property type="entry name" value="DNA/RNA_pol_sf"/>
</dbReference>
<dbReference type="Gene3D" id="3.30.70.270">
    <property type="match status" value="1"/>
</dbReference>
<dbReference type="VEuPathDB" id="FungiDB:PC110_g23038"/>
<proteinExistence type="predicted"/>
<dbReference type="AlphaFoldDB" id="A0A329R7Y3"/>
<dbReference type="Proteomes" id="UP000251314">
    <property type="component" value="Unassembled WGS sequence"/>
</dbReference>
<dbReference type="InterPro" id="IPR043128">
    <property type="entry name" value="Rev_trsase/Diguanyl_cyclase"/>
</dbReference>
<evidence type="ECO:0000313" key="1">
    <source>
        <dbReference type="EMBL" id="RAW20520.1"/>
    </source>
</evidence>
<organism evidence="1 2">
    <name type="scientific">Phytophthora cactorum</name>
    <dbReference type="NCBI Taxonomy" id="29920"/>
    <lineage>
        <taxon>Eukaryota</taxon>
        <taxon>Sar</taxon>
        <taxon>Stramenopiles</taxon>
        <taxon>Oomycota</taxon>
        <taxon>Peronosporomycetes</taxon>
        <taxon>Peronosporales</taxon>
        <taxon>Peronosporaceae</taxon>
        <taxon>Phytophthora</taxon>
    </lineage>
</organism>
<dbReference type="PANTHER" id="PTHR24559">
    <property type="entry name" value="TRANSPOSON TY3-I GAG-POL POLYPROTEIN"/>
    <property type="match status" value="1"/>
</dbReference>